<evidence type="ECO:0000256" key="1">
    <source>
        <dbReference type="ARBA" id="ARBA00001000"/>
    </source>
</evidence>
<gene>
    <name evidence="13" type="ORF">MARPO_0009s0140</name>
</gene>
<dbReference type="Proteomes" id="UP000244005">
    <property type="component" value="Unassembled WGS sequence"/>
</dbReference>
<dbReference type="InterPro" id="IPR019999">
    <property type="entry name" value="Anth_synth_I-like"/>
</dbReference>
<dbReference type="Gene3D" id="3.40.50.880">
    <property type="match status" value="1"/>
</dbReference>
<dbReference type="InterPro" id="IPR015890">
    <property type="entry name" value="Chorismate_C"/>
</dbReference>
<evidence type="ECO:0000256" key="3">
    <source>
        <dbReference type="ARBA" id="ARBA00005970"/>
    </source>
</evidence>
<feature type="domain" description="Glutamine amidotransferase" evidence="10">
    <location>
        <begin position="111"/>
        <end position="275"/>
    </location>
</feature>
<keyword evidence="5" id="KW-0808">Transferase</keyword>
<organism evidence="13 14">
    <name type="scientific">Marchantia polymorpha</name>
    <name type="common">Common liverwort</name>
    <name type="synonym">Marchantia aquatica</name>
    <dbReference type="NCBI Taxonomy" id="3197"/>
    <lineage>
        <taxon>Eukaryota</taxon>
        <taxon>Viridiplantae</taxon>
        <taxon>Streptophyta</taxon>
        <taxon>Embryophyta</taxon>
        <taxon>Marchantiophyta</taxon>
        <taxon>Marchantiopsida</taxon>
        <taxon>Marchantiidae</taxon>
        <taxon>Marchantiales</taxon>
        <taxon>Marchantiaceae</taxon>
        <taxon>Marchantia</taxon>
    </lineage>
</organism>
<dbReference type="AlphaFoldDB" id="A0A2R6XLT9"/>
<dbReference type="InterPro" id="IPR006221">
    <property type="entry name" value="TrpG/PapA_dom"/>
</dbReference>
<keyword evidence="7" id="KW-0315">Glutamine amidotransferase</keyword>
<dbReference type="Pfam" id="PF04715">
    <property type="entry name" value="Anth_synt_I_N"/>
    <property type="match status" value="1"/>
</dbReference>
<dbReference type="Gene3D" id="3.60.120.10">
    <property type="entry name" value="Anthranilate synthase"/>
    <property type="match status" value="1"/>
</dbReference>
<evidence type="ECO:0000313" key="14">
    <source>
        <dbReference type="Proteomes" id="UP000244005"/>
    </source>
</evidence>
<sequence length="1029" mass="113204">MSVSQGVHSLNYTTNMPGMIISNQLSLTNPVAVFKKSYSIAGGDAKLEKEGSFKLIKNLARYPFSSVKTSKQSEPVTCSTNSVSNRSSLAKINNRTSPLKQSTSKEPIRTLILDNYDSYTYNLYQLLSVINGVAPVVLRNDEVTWEELCHLLYEKRAFHNVVISPGPGSPTCASDIGVCLELLKECSDIPILGVCLGHQALGVVHGAKVVHAPEPVHGRLSETQHNGHPLFSNIPSGADSGFKVVRYHSLMVDASTLPDDLIATAWITSSKECESVSDGLNTSSNAPFTESQVSWRSKETHGYSSFFEDNASNSQTIPEDSFQESNGKRTAKVLMGISHRHWPHHGVQFHPESVATAYGKQILENFRNITVEFWEKQSRRPMITDDLLHAPGSHNFLSAGLNALQRENLKDIWSEVSHSSSQGCNKSTIDTEPVKKNNEVGSFELLRLHWRKLPGMAARVGGSRNLFCKIYGTEAVEDTFWLDSSTRDQGRARFSFMGGKGGSLWHRFTYRIGCPAIDDRLPGVLRVENVAGQVKETVLQEGFFNLLNKELELRKCPEEDYASLPFDFCGGFVGYLGYELKLECGAASNRHRSSMPDAGMFLADQLVVVDHANDDIYVLALYQEGVIGGIPEPSLLDRLSPSNQKIVTVCGVEDKQQRLSKGSSVLHTHEVQSNAVEEGDNWGGLESERRGAERWVEKIVRKVTGLGQQSLDGSKMMHHLNLVSTVKTRDGDINPAFIADKSRAAYIKDVKKCQELIKDGETYEVCLTTQLRKKFTGEDYFGLYLTLRETNPAPYSAWMQFGKDGPCICSSSPERFLRLDRRGVLEAKPIKGTVARGNTPEEDEILKHSLQHSEKDQAENLMIVDLLRNDLGRVCKPGSVHVPSLMAVESYSTVHTMVSTVRGEKREDMTPVDCIKAAFPGGSMTGAPKLRTMEIIDSLEGSARGIYSGTVGFLSFNSSFDLNIVIRTLVIHNGEASLGAGGAVIALSDPAAEYEEMVLKAKAPSKAISKFESAHVTTEQLGSIMPLGS</sequence>
<evidence type="ECO:0000256" key="2">
    <source>
        <dbReference type="ARBA" id="ARBA00005009"/>
    </source>
</evidence>
<dbReference type="Pfam" id="PF00117">
    <property type="entry name" value="GATase"/>
    <property type="match status" value="2"/>
</dbReference>
<comment type="similarity">
    <text evidence="3">In the C-terminal section; belongs to the anthranilate synthase component I family.</text>
</comment>
<protein>
    <recommendedName>
        <fullName evidence="4">aminodeoxychorismate synthase</fullName>
        <ecNumber evidence="4">2.6.1.85</ecNumber>
    </recommendedName>
    <alternativeName>
        <fullName evidence="8">Para-aminobenzoate synthase</fullName>
    </alternativeName>
    <alternativeName>
        <fullName evidence="9">p-aminobenzoic acid synthase</fullName>
    </alternativeName>
</protein>
<dbReference type="GO" id="GO:0046654">
    <property type="term" value="P:tetrahydrofolate biosynthetic process"/>
    <property type="evidence" value="ECO:0007669"/>
    <property type="project" value="UniProtKB-UniPathway"/>
</dbReference>
<dbReference type="GO" id="GO:0046417">
    <property type="term" value="P:chorismate metabolic process"/>
    <property type="evidence" value="ECO:0007669"/>
    <property type="project" value="EnsemblPlants"/>
</dbReference>
<comment type="catalytic activity">
    <reaction evidence="1">
        <text>chorismate + L-glutamine = 4-amino-4-deoxychorismate + L-glutamate</text>
        <dbReference type="Rhea" id="RHEA:11672"/>
        <dbReference type="ChEBI" id="CHEBI:29748"/>
        <dbReference type="ChEBI" id="CHEBI:29985"/>
        <dbReference type="ChEBI" id="CHEBI:58359"/>
        <dbReference type="ChEBI" id="CHEBI:58406"/>
        <dbReference type="EC" id="2.6.1.85"/>
    </reaction>
</comment>
<dbReference type="EMBL" id="KZ772681">
    <property type="protein sequence ID" value="PTQ47049.1"/>
    <property type="molecule type" value="Genomic_DNA"/>
</dbReference>
<dbReference type="UniPathway" id="UPA00077">
    <property type="reaction ID" value="UER00149"/>
</dbReference>
<accession>A0A2R6XLT9</accession>
<evidence type="ECO:0000256" key="6">
    <source>
        <dbReference type="ARBA" id="ARBA00022909"/>
    </source>
</evidence>
<dbReference type="PANTHER" id="PTHR11236:SF18">
    <property type="entry name" value="AMINODEOXYCHORISMATE SYNTHASE"/>
    <property type="match status" value="1"/>
</dbReference>
<dbReference type="InterPro" id="IPR005802">
    <property type="entry name" value="ADC_synth_comp_1"/>
</dbReference>
<evidence type="ECO:0000259" key="11">
    <source>
        <dbReference type="Pfam" id="PF00425"/>
    </source>
</evidence>
<proteinExistence type="inferred from homology"/>
<evidence type="ECO:0000313" key="13">
    <source>
        <dbReference type="EMBL" id="PTQ47049.1"/>
    </source>
</evidence>
<dbReference type="PROSITE" id="PS51273">
    <property type="entry name" value="GATASE_TYPE_1"/>
    <property type="match status" value="1"/>
</dbReference>
<dbReference type="SUPFAM" id="SSF52317">
    <property type="entry name" value="Class I glutamine amidotransferase-like"/>
    <property type="match status" value="1"/>
</dbReference>
<feature type="domain" description="Anthranilate synthase component I N-terminal" evidence="12">
    <location>
        <begin position="466"/>
        <end position="618"/>
    </location>
</feature>
<dbReference type="EC" id="2.6.1.85" evidence="4"/>
<dbReference type="InterPro" id="IPR005801">
    <property type="entry name" value="ADC_synthase"/>
</dbReference>
<dbReference type="GO" id="GO:0046820">
    <property type="term" value="F:4-amino-4-deoxychorismate synthase activity"/>
    <property type="evidence" value="ECO:0000318"/>
    <property type="project" value="GO_Central"/>
</dbReference>
<dbReference type="GO" id="GO:0009507">
    <property type="term" value="C:chloroplast"/>
    <property type="evidence" value="ECO:0007669"/>
    <property type="project" value="EnsemblPlants"/>
</dbReference>
<keyword evidence="14" id="KW-1185">Reference proteome</keyword>
<dbReference type="PANTHER" id="PTHR11236">
    <property type="entry name" value="AMINOBENZOATE/ANTHRANILATE SYNTHASE"/>
    <property type="match status" value="1"/>
</dbReference>
<evidence type="ECO:0000256" key="7">
    <source>
        <dbReference type="ARBA" id="ARBA00022962"/>
    </source>
</evidence>
<name>A0A2R6XLT9_MARPO</name>
<evidence type="ECO:0000256" key="8">
    <source>
        <dbReference type="ARBA" id="ARBA00031329"/>
    </source>
</evidence>
<dbReference type="GO" id="GO:0008153">
    <property type="term" value="P:4-aminobenzoate biosynthetic process"/>
    <property type="evidence" value="ECO:0000318"/>
    <property type="project" value="GO_Central"/>
</dbReference>
<evidence type="ECO:0000259" key="10">
    <source>
        <dbReference type="Pfam" id="PF00117"/>
    </source>
</evidence>
<evidence type="ECO:0000256" key="5">
    <source>
        <dbReference type="ARBA" id="ARBA00022679"/>
    </source>
</evidence>
<dbReference type="OrthoDB" id="64220at2759"/>
<dbReference type="Pfam" id="PF00425">
    <property type="entry name" value="Chorismate_bind"/>
    <property type="match status" value="1"/>
</dbReference>
<dbReference type="InterPro" id="IPR017926">
    <property type="entry name" value="GATASE"/>
</dbReference>
<reference evidence="14" key="1">
    <citation type="journal article" date="2017" name="Cell">
        <title>Insights into land plant evolution garnered from the Marchantia polymorpha genome.</title>
        <authorList>
            <person name="Bowman J.L."/>
            <person name="Kohchi T."/>
            <person name="Yamato K.T."/>
            <person name="Jenkins J."/>
            <person name="Shu S."/>
            <person name="Ishizaki K."/>
            <person name="Yamaoka S."/>
            <person name="Nishihama R."/>
            <person name="Nakamura Y."/>
            <person name="Berger F."/>
            <person name="Adam C."/>
            <person name="Aki S.S."/>
            <person name="Althoff F."/>
            <person name="Araki T."/>
            <person name="Arteaga-Vazquez M.A."/>
            <person name="Balasubrmanian S."/>
            <person name="Barry K."/>
            <person name="Bauer D."/>
            <person name="Boehm C.R."/>
            <person name="Briginshaw L."/>
            <person name="Caballero-Perez J."/>
            <person name="Catarino B."/>
            <person name="Chen F."/>
            <person name="Chiyoda S."/>
            <person name="Chovatia M."/>
            <person name="Davies K.M."/>
            <person name="Delmans M."/>
            <person name="Demura T."/>
            <person name="Dierschke T."/>
            <person name="Dolan L."/>
            <person name="Dorantes-Acosta A.E."/>
            <person name="Eklund D.M."/>
            <person name="Florent S.N."/>
            <person name="Flores-Sandoval E."/>
            <person name="Fujiyama A."/>
            <person name="Fukuzawa H."/>
            <person name="Galik B."/>
            <person name="Grimanelli D."/>
            <person name="Grimwood J."/>
            <person name="Grossniklaus U."/>
            <person name="Hamada T."/>
            <person name="Haseloff J."/>
            <person name="Hetherington A.J."/>
            <person name="Higo A."/>
            <person name="Hirakawa Y."/>
            <person name="Hundley H.N."/>
            <person name="Ikeda Y."/>
            <person name="Inoue K."/>
            <person name="Inoue S.I."/>
            <person name="Ishida S."/>
            <person name="Jia Q."/>
            <person name="Kakita M."/>
            <person name="Kanazawa T."/>
            <person name="Kawai Y."/>
            <person name="Kawashima T."/>
            <person name="Kennedy M."/>
            <person name="Kinose K."/>
            <person name="Kinoshita T."/>
            <person name="Kohara Y."/>
            <person name="Koide E."/>
            <person name="Komatsu K."/>
            <person name="Kopischke S."/>
            <person name="Kubo M."/>
            <person name="Kyozuka J."/>
            <person name="Lagercrantz U."/>
            <person name="Lin S.S."/>
            <person name="Lindquist E."/>
            <person name="Lipzen A.M."/>
            <person name="Lu C.W."/>
            <person name="De Luna E."/>
            <person name="Martienssen R.A."/>
            <person name="Minamino N."/>
            <person name="Mizutani M."/>
            <person name="Mizutani M."/>
            <person name="Mochizuki N."/>
            <person name="Monte I."/>
            <person name="Mosher R."/>
            <person name="Nagasaki H."/>
            <person name="Nakagami H."/>
            <person name="Naramoto S."/>
            <person name="Nishitani K."/>
            <person name="Ohtani M."/>
            <person name="Okamoto T."/>
            <person name="Okumura M."/>
            <person name="Phillips J."/>
            <person name="Pollak B."/>
            <person name="Reinders A."/>
            <person name="Rovekamp M."/>
            <person name="Sano R."/>
            <person name="Sawa S."/>
            <person name="Schmid M.W."/>
            <person name="Shirakawa M."/>
            <person name="Solano R."/>
            <person name="Spunde A."/>
            <person name="Suetsugu N."/>
            <person name="Sugano S."/>
            <person name="Sugiyama A."/>
            <person name="Sun R."/>
            <person name="Suzuki Y."/>
            <person name="Takenaka M."/>
            <person name="Takezawa D."/>
            <person name="Tomogane H."/>
            <person name="Tsuzuki M."/>
            <person name="Ueda T."/>
            <person name="Umeda M."/>
            <person name="Ward J.M."/>
            <person name="Watanabe Y."/>
            <person name="Yazaki K."/>
            <person name="Yokoyama R."/>
            <person name="Yoshitake Y."/>
            <person name="Yotsui I."/>
            <person name="Zachgo S."/>
            <person name="Schmutz J."/>
        </authorList>
    </citation>
    <scope>NUCLEOTIDE SEQUENCE [LARGE SCALE GENOMIC DNA]</scope>
    <source>
        <strain evidence="14">Tak-1</strain>
    </source>
</reference>
<comment type="pathway">
    <text evidence="2">Cofactor biosynthesis; tetrahydrofolate biosynthesis; 4-aminobenzoate from chorismate: step 1/2.</text>
</comment>
<dbReference type="OMA" id="DWSVNIR"/>
<evidence type="ECO:0000259" key="12">
    <source>
        <dbReference type="Pfam" id="PF04715"/>
    </source>
</evidence>
<evidence type="ECO:0000256" key="4">
    <source>
        <dbReference type="ARBA" id="ARBA00013139"/>
    </source>
</evidence>
<feature type="domain" description="Glutamine amidotransferase" evidence="10">
    <location>
        <begin position="315"/>
        <end position="366"/>
    </location>
</feature>
<dbReference type="SUPFAM" id="SSF56322">
    <property type="entry name" value="ADC synthase"/>
    <property type="match status" value="1"/>
</dbReference>
<dbReference type="PRINTS" id="PR00099">
    <property type="entry name" value="CPSGATASE"/>
</dbReference>
<dbReference type="PRINTS" id="PR00097">
    <property type="entry name" value="ANTSNTHASEII"/>
</dbReference>
<evidence type="ECO:0000256" key="9">
    <source>
        <dbReference type="ARBA" id="ARBA00031904"/>
    </source>
</evidence>
<dbReference type="InterPro" id="IPR006805">
    <property type="entry name" value="Anth_synth_I_N"/>
</dbReference>
<dbReference type="CDD" id="cd01743">
    <property type="entry name" value="GATase1_Anthranilate_Synthase"/>
    <property type="match status" value="1"/>
</dbReference>
<dbReference type="Gramene" id="Mp7g14550.1">
    <property type="protein sequence ID" value="Mp7g14550.1.cds"/>
    <property type="gene ID" value="Mp7g14550"/>
</dbReference>
<dbReference type="NCBIfam" id="TIGR00553">
    <property type="entry name" value="pabB"/>
    <property type="match status" value="1"/>
</dbReference>
<dbReference type="GO" id="GO:0005737">
    <property type="term" value="C:cytoplasm"/>
    <property type="evidence" value="ECO:0000318"/>
    <property type="project" value="GO_Central"/>
</dbReference>
<keyword evidence="6" id="KW-0289">Folate biosynthesis</keyword>
<dbReference type="GO" id="GO:0046656">
    <property type="term" value="P:folic acid biosynthetic process"/>
    <property type="evidence" value="ECO:0007669"/>
    <property type="project" value="UniProtKB-KW"/>
</dbReference>
<dbReference type="PRINTS" id="PR00096">
    <property type="entry name" value="GATASE"/>
</dbReference>
<dbReference type="InterPro" id="IPR029062">
    <property type="entry name" value="Class_I_gatase-like"/>
</dbReference>
<feature type="domain" description="Chorismate-utilising enzyme C-terminal" evidence="11">
    <location>
        <begin position="743"/>
        <end position="1000"/>
    </location>
</feature>